<dbReference type="InterPro" id="IPR029063">
    <property type="entry name" value="SAM-dependent_MTases_sf"/>
</dbReference>
<keyword evidence="2" id="KW-0830">Ubiquinone</keyword>
<dbReference type="InterPro" id="IPR013216">
    <property type="entry name" value="Methyltransf_11"/>
</dbReference>
<dbReference type="RefSeq" id="WP_183933963.1">
    <property type="nucleotide sequence ID" value="NZ_JACICF010000002.1"/>
</dbReference>
<organism evidence="2 3">
    <name type="scientific">Sphingomicrobium lutaoense</name>
    <dbReference type="NCBI Taxonomy" id="515949"/>
    <lineage>
        <taxon>Bacteria</taxon>
        <taxon>Pseudomonadati</taxon>
        <taxon>Pseudomonadota</taxon>
        <taxon>Alphaproteobacteria</taxon>
        <taxon>Sphingomonadales</taxon>
        <taxon>Sphingomonadaceae</taxon>
        <taxon>Sphingomicrobium</taxon>
    </lineage>
</organism>
<dbReference type="Gene3D" id="3.40.50.150">
    <property type="entry name" value="Vaccinia Virus protein VP39"/>
    <property type="match status" value="1"/>
</dbReference>
<dbReference type="AlphaFoldDB" id="A0A839Z418"/>
<proteinExistence type="predicted"/>
<dbReference type="CDD" id="cd02440">
    <property type="entry name" value="AdoMet_MTases"/>
    <property type="match status" value="1"/>
</dbReference>
<evidence type="ECO:0000313" key="3">
    <source>
        <dbReference type="Proteomes" id="UP000578569"/>
    </source>
</evidence>
<dbReference type="GO" id="GO:0032259">
    <property type="term" value="P:methylation"/>
    <property type="evidence" value="ECO:0007669"/>
    <property type="project" value="UniProtKB-KW"/>
</dbReference>
<dbReference type="EMBL" id="JACICF010000002">
    <property type="protein sequence ID" value="MBB3764573.1"/>
    <property type="molecule type" value="Genomic_DNA"/>
</dbReference>
<gene>
    <name evidence="2" type="ORF">FHS50_001635</name>
</gene>
<dbReference type="GO" id="GO:0008757">
    <property type="term" value="F:S-adenosylmethionine-dependent methyltransferase activity"/>
    <property type="evidence" value="ECO:0007669"/>
    <property type="project" value="InterPro"/>
</dbReference>
<accession>A0A839Z418</accession>
<name>A0A839Z418_9SPHN</name>
<dbReference type="Pfam" id="PF08241">
    <property type="entry name" value="Methyltransf_11"/>
    <property type="match status" value="1"/>
</dbReference>
<keyword evidence="2" id="KW-0808">Transferase</keyword>
<sequence length="278" mass="30191">MNKADIWNHFWQQGEQSSCLPNAADIRSALDTYWDEFTRGLDTPSSLIDLGCGSGALAERLARRNDGLSITGIDFASVGESAVDGVTLMSGVSMEKLPMDEGSFDGAVSQFGVEYADPATVGPEIARVLRKGAPVAFVMHHADSPVVAQNKARKAILASLSEDGIGKAYREDEKQVLARSIFEIRQKSGVHAPLVDQVARGLGQSIGEAPDKRERIWSDFAEGAANEIAIIEAMEKAAIRDPRVWAMRLGDGYRWERPTFISTPQGEKAAWSLTGRRA</sequence>
<keyword evidence="3" id="KW-1185">Reference proteome</keyword>
<reference evidence="2 3" key="1">
    <citation type="submission" date="2020-08" db="EMBL/GenBank/DDBJ databases">
        <title>Genomic Encyclopedia of Type Strains, Phase IV (KMG-IV): sequencing the most valuable type-strain genomes for metagenomic binning, comparative biology and taxonomic classification.</title>
        <authorList>
            <person name="Goeker M."/>
        </authorList>
    </citation>
    <scope>NUCLEOTIDE SEQUENCE [LARGE SCALE GENOMIC DNA]</scope>
    <source>
        <strain evidence="2 3">DSM 24194</strain>
    </source>
</reference>
<protein>
    <submittedName>
        <fullName evidence="2">Ubiquinone/menaquinone biosynthesis C-methylase UbiE</fullName>
    </submittedName>
</protein>
<keyword evidence="2" id="KW-0489">Methyltransferase</keyword>
<evidence type="ECO:0000313" key="2">
    <source>
        <dbReference type="EMBL" id="MBB3764573.1"/>
    </source>
</evidence>
<feature type="domain" description="Methyltransferase type 11" evidence="1">
    <location>
        <begin position="49"/>
        <end position="135"/>
    </location>
</feature>
<comment type="caution">
    <text evidence="2">The sequence shown here is derived from an EMBL/GenBank/DDBJ whole genome shotgun (WGS) entry which is preliminary data.</text>
</comment>
<evidence type="ECO:0000259" key="1">
    <source>
        <dbReference type="Pfam" id="PF08241"/>
    </source>
</evidence>
<dbReference type="SUPFAM" id="SSF53335">
    <property type="entry name" value="S-adenosyl-L-methionine-dependent methyltransferases"/>
    <property type="match status" value="1"/>
</dbReference>
<dbReference type="Proteomes" id="UP000578569">
    <property type="component" value="Unassembled WGS sequence"/>
</dbReference>